<reference evidence="1 2" key="1">
    <citation type="submission" date="2016-10" db="EMBL/GenBank/DDBJ databases">
        <authorList>
            <person name="de Groot N.N."/>
        </authorList>
    </citation>
    <scope>NUCLEOTIDE SEQUENCE [LARGE SCALE GENOMIC DNA]</scope>
    <source>
        <strain evidence="1 2">AA1</strain>
    </source>
</reference>
<dbReference type="EMBL" id="FMUX01000020">
    <property type="protein sequence ID" value="SCY76512.1"/>
    <property type="molecule type" value="Genomic_DNA"/>
</dbReference>
<dbReference type="RefSeq" id="WP_092213971.1">
    <property type="nucleotide sequence ID" value="NZ_FMUX01000020.1"/>
</dbReference>
<proteinExistence type="predicted"/>
<organism evidence="1 2">
    <name type="scientific">Desulfoluna spongiiphila</name>
    <dbReference type="NCBI Taxonomy" id="419481"/>
    <lineage>
        <taxon>Bacteria</taxon>
        <taxon>Pseudomonadati</taxon>
        <taxon>Thermodesulfobacteriota</taxon>
        <taxon>Desulfobacteria</taxon>
        <taxon>Desulfobacterales</taxon>
        <taxon>Desulfolunaceae</taxon>
        <taxon>Desulfoluna</taxon>
    </lineage>
</organism>
<keyword evidence="1" id="KW-0378">Hydrolase</keyword>
<dbReference type="PANTHER" id="PTHR30217">
    <property type="entry name" value="PEPTIDASE U32 FAMILY"/>
    <property type="match status" value="1"/>
</dbReference>
<evidence type="ECO:0000313" key="2">
    <source>
        <dbReference type="Proteomes" id="UP000198870"/>
    </source>
</evidence>
<dbReference type="GO" id="GO:0006508">
    <property type="term" value="P:proteolysis"/>
    <property type="evidence" value="ECO:0007669"/>
    <property type="project" value="UniProtKB-KW"/>
</dbReference>
<dbReference type="Pfam" id="PF01136">
    <property type="entry name" value="Peptidase_U32"/>
    <property type="match status" value="2"/>
</dbReference>
<dbReference type="STRING" id="419481.SAMN05216233_12091"/>
<keyword evidence="2" id="KW-1185">Reference proteome</keyword>
<dbReference type="InterPro" id="IPR001539">
    <property type="entry name" value="Peptidase_U32"/>
</dbReference>
<gene>
    <name evidence="1" type="ORF">SAMN05216233_12091</name>
</gene>
<keyword evidence="1" id="KW-0645">Protease</keyword>
<dbReference type="OrthoDB" id="9807498at2"/>
<name>A0A1G5IKC9_9BACT</name>
<dbReference type="InterPro" id="IPR051454">
    <property type="entry name" value="RNA/ubiquinone_mod_enzymes"/>
</dbReference>
<dbReference type="PANTHER" id="PTHR30217:SF10">
    <property type="entry name" value="23S RRNA 5-HYDROXYCYTIDINE C2501 SYNTHASE"/>
    <property type="match status" value="1"/>
</dbReference>
<sequence>MKTDLEILAPGGDIDAIKAAIAAGADAVYCGLNKFNARDRATNLSADDLPGILTLAHKHGCSVFLTLNIIVVESEIPALIRLLNTLVNTRIDAVIVQDFGVFYLLNKHFPSLVIHASTQLTTHNEGQMRFLSALKATRANLSRELSLTEITALTAVGRTHGVETEVFVHGSYCISFSGLCYVSSVLAGKSGNRGRCSQPCRDGYGTTATGNDYPLNLKDNSAYGDLRELAEAGVYSLKIEGRIKKFDYVYTVVNCWRNQIRSLTEDDRLLSDTGDLYKVFNRDFSNGFLKGNITGDMFIDNPRDHSIRQLSQASPSDERDKERNRFYEDKAELSARARHAISRLRIEKVPLTFCIEGKADTPLRVSITTPETSFHVDSARPLAPKANKSAPGGLSLAVLREKFKRFDNAEYRIEQINTEALQPDLYLSFKELTVLSKRIAFLLNGSREPVAPVAVPSPGKPRPILTPPALSVVISSPEDAHLCGTTPAEIFFRLPEAMEGQCDELARLFREYPGLTPWFPPVLIGTDYTAALAFLDAVRPARIVTDNTGIAHEACRKGIAWIAGPCFNIANSFSLLCLAEQFACSGAFLSQEIKKDQLKRIVRPEGMELCTSIFHPISLMTSRQCLHHQVTGCDKNRFDRACVQGCATSSSITRENGTTLHIHKTKGNHHRLYHETHCLNTEVVTDLPHTFSRFFIDLRDIGTHTKTEEDKAGLITLFDNLLKGKPDAGPTLHRKIRPTTNVQYIKGI</sequence>
<dbReference type="AlphaFoldDB" id="A0A1G5IKC9"/>
<evidence type="ECO:0000313" key="1">
    <source>
        <dbReference type="EMBL" id="SCY76512.1"/>
    </source>
</evidence>
<protein>
    <submittedName>
        <fullName evidence="1">Putative protease</fullName>
    </submittedName>
</protein>
<dbReference type="GO" id="GO:0008233">
    <property type="term" value="F:peptidase activity"/>
    <property type="evidence" value="ECO:0007669"/>
    <property type="project" value="UniProtKB-KW"/>
</dbReference>
<accession>A0A1G5IKC9</accession>
<dbReference type="Proteomes" id="UP000198870">
    <property type="component" value="Unassembled WGS sequence"/>
</dbReference>